<dbReference type="EMBL" id="FOOQ01000003">
    <property type="protein sequence ID" value="SFG72589.1"/>
    <property type="molecule type" value="Genomic_DNA"/>
</dbReference>
<evidence type="ECO:0000313" key="3">
    <source>
        <dbReference type="EMBL" id="SFG72589.1"/>
    </source>
</evidence>
<evidence type="ECO:0000259" key="2">
    <source>
        <dbReference type="Pfam" id="PF26496"/>
    </source>
</evidence>
<keyword evidence="4" id="KW-1185">Reference proteome</keyword>
<name>A0A1I2U870_9EURY</name>
<proteinExistence type="predicted"/>
<keyword evidence="1" id="KW-0472">Membrane</keyword>
<dbReference type="Proteomes" id="UP000198876">
    <property type="component" value="Unassembled WGS sequence"/>
</dbReference>
<protein>
    <recommendedName>
        <fullName evidence="2">DUF8163 domain-containing protein</fullName>
    </recommendedName>
</protein>
<feature type="transmembrane region" description="Helical" evidence="1">
    <location>
        <begin position="79"/>
        <end position="100"/>
    </location>
</feature>
<dbReference type="AlphaFoldDB" id="A0A1I2U870"/>
<evidence type="ECO:0000256" key="1">
    <source>
        <dbReference type="SAM" id="Phobius"/>
    </source>
</evidence>
<feature type="transmembrane region" description="Helical" evidence="1">
    <location>
        <begin position="27"/>
        <end position="59"/>
    </location>
</feature>
<feature type="transmembrane region" description="Helical" evidence="1">
    <location>
        <begin position="107"/>
        <end position="127"/>
    </location>
</feature>
<accession>A0A1I2U870</accession>
<evidence type="ECO:0000313" key="4">
    <source>
        <dbReference type="Proteomes" id="UP000198876"/>
    </source>
</evidence>
<dbReference type="STRING" id="553467.SAMN04488063_2796"/>
<feature type="transmembrane region" description="Helical" evidence="1">
    <location>
        <begin position="133"/>
        <end position="151"/>
    </location>
</feature>
<keyword evidence="1" id="KW-1133">Transmembrane helix</keyword>
<reference evidence="4" key="1">
    <citation type="submission" date="2016-10" db="EMBL/GenBank/DDBJ databases">
        <authorList>
            <person name="Varghese N."/>
            <person name="Submissions S."/>
        </authorList>
    </citation>
    <scope>NUCLEOTIDE SEQUENCE [LARGE SCALE GENOMIC DNA]</scope>
    <source>
        <strain evidence="4">CGMCC 1.7739</strain>
    </source>
</reference>
<keyword evidence="1" id="KW-0812">Transmembrane</keyword>
<organism evidence="3 4">
    <name type="scientific">Halopelagius inordinatus</name>
    <dbReference type="NCBI Taxonomy" id="553467"/>
    <lineage>
        <taxon>Archaea</taxon>
        <taxon>Methanobacteriati</taxon>
        <taxon>Methanobacteriota</taxon>
        <taxon>Stenosarchaea group</taxon>
        <taxon>Halobacteria</taxon>
        <taxon>Halobacteriales</taxon>
        <taxon>Haloferacaceae</taxon>
    </lineage>
</organism>
<feature type="domain" description="DUF8163" evidence="2">
    <location>
        <begin position="23"/>
        <end position="160"/>
    </location>
</feature>
<gene>
    <name evidence="3" type="ORF">SAMN04488063_2796</name>
</gene>
<sequence>MSARVRSLFESETDAGLSSWPSTALECLGVGVAASALVLGGGVSGVIAAAGLVVVWVVLPVEYAFATGQVALVVGTEPLALGPFLGVEAGLGLLVAGSLWTADESPAVSAAWLLAYVGLGGGVWYVASEGNRLWYAAAGLWVVVAVSAYVLHRREHVRFGPTEGEHHQ</sequence>
<dbReference type="RefSeq" id="WP_092893180.1">
    <property type="nucleotide sequence ID" value="NZ_FOOQ01000003.1"/>
</dbReference>
<dbReference type="Pfam" id="PF26496">
    <property type="entry name" value="DUF8163"/>
    <property type="match status" value="1"/>
</dbReference>
<dbReference type="InterPro" id="IPR058477">
    <property type="entry name" value="DUF8163"/>
</dbReference>